<keyword evidence="3" id="KW-1185">Reference proteome</keyword>
<keyword evidence="1" id="KW-0472">Membrane</keyword>
<dbReference type="EMBL" id="VUNE01000004">
    <property type="protein sequence ID" value="MST62839.1"/>
    <property type="molecule type" value="Genomic_DNA"/>
</dbReference>
<dbReference type="Proteomes" id="UP000440713">
    <property type="component" value="Unassembled WGS sequence"/>
</dbReference>
<gene>
    <name evidence="2" type="ORF">FYJ71_07640</name>
</gene>
<keyword evidence="1" id="KW-1133">Transmembrane helix</keyword>
<organism evidence="2 3">
    <name type="scientific">Peptostreptococcus porci</name>
    <dbReference type="NCBI Taxonomy" id="2652282"/>
    <lineage>
        <taxon>Bacteria</taxon>
        <taxon>Bacillati</taxon>
        <taxon>Bacillota</taxon>
        <taxon>Clostridia</taxon>
        <taxon>Peptostreptococcales</taxon>
        <taxon>Peptostreptococcaceae</taxon>
        <taxon>Peptostreptococcus</taxon>
    </lineage>
</organism>
<evidence type="ECO:0000256" key="1">
    <source>
        <dbReference type="SAM" id="Phobius"/>
    </source>
</evidence>
<comment type="caution">
    <text evidence="2">The sequence shown here is derived from an EMBL/GenBank/DDBJ whole genome shotgun (WGS) entry which is preliminary data.</text>
</comment>
<accession>A0A6N7XIA8</accession>
<dbReference type="AlphaFoldDB" id="A0A6N7XIA8"/>
<feature type="transmembrane region" description="Helical" evidence="1">
    <location>
        <begin position="87"/>
        <end position="102"/>
    </location>
</feature>
<evidence type="ECO:0000313" key="2">
    <source>
        <dbReference type="EMBL" id="MST62839.1"/>
    </source>
</evidence>
<name>A0A6N7XIA8_9FIRM</name>
<dbReference type="RefSeq" id="WP_154538278.1">
    <property type="nucleotide sequence ID" value="NZ_JAXDWS010000013.1"/>
</dbReference>
<sequence>MHNYKKKTKLFGSLGLSMSLIVSLFSNITFANETKNSYGMYKLNLNDFFSWIDLIPMTYFIIFVLLVVFLEDTVFSDVKIFKKVRRIFFVILLIIFALKQILT</sequence>
<reference evidence="2 3" key="1">
    <citation type="submission" date="2019-08" db="EMBL/GenBank/DDBJ databases">
        <title>In-depth cultivation of the pig gut microbiome towards novel bacterial diversity and tailored functional studies.</title>
        <authorList>
            <person name="Wylensek D."/>
            <person name="Hitch T.C.A."/>
            <person name="Clavel T."/>
        </authorList>
    </citation>
    <scope>NUCLEOTIDE SEQUENCE [LARGE SCALE GENOMIC DNA]</scope>
    <source>
        <strain evidence="2 3">WCA-SAB-591-4A-A</strain>
    </source>
</reference>
<proteinExistence type="predicted"/>
<evidence type="ECO:0000313" key="3">
    <source>
        <dbReference type="Proteomes" id="UP000440713"/>
    </source>
</evidence>
<protein>
    <submittedName>
        <fullName evidence="2">Uncharacterized protein</fullName>
    </submittedName>
</protein>
<feature type="transmembrane region" description="Helical" evidence="1">
    <location>
        <begin position="55"/>
        <end position="75"/>
    </location>
</feature>
<keyword evidence="1" id="KW-0812">Transmembrane</keyword>